<protein>
    <submittedName>
        <fullName evidence="1">Uncharacterized protein</fullName>
    </submittedName>
</protein>
<reference evidence="1" key="1">
    <citation type="submission" date="2020-04" db="EMBL/GenBank/DDBJ databases">
        <title>Genome Assembly and Annotation of Botryosphaeria dothidea sdau 11-99, a Latent Pathogen of Apple Fruit Ring Rot in China.</title>
        <authorList>
            <person name="Yu C."/>
            <person name="Diao Y."/>
            <person name="Lu Q."/>
            <person name="Zhao J."/>
            <person name="Cui S."/>
            <person name="Peng C."/>
            <person name="He B."/>
            <person name="Liu H."/>
        </authorList>
    </citation>
    <scope>NUCLEOTIDE SEQUENCE [LARGE SCALE GENOMIC DNA]</scope>
    <source>
        <strain evidence="1">Sdau11-99</strain>
    </source>
</reference>
<dbReference type="InterPro" id="IPR021276">
    <property type="entry name" value="DUF2855"/>
</dbReference>
<keyword evidence="2" id="KW-1185">Reference proteome</keyword>
<sequence length="413" mass="45431">MASLVHAVSKKDNSQHAIFPLPTDLPPLAASSIRVRTTLVTLSSNNLTYARNGHALAWWLTWPIPSAAPVPYNDADWGIVPAWGYAIVLESTVQNIPVDTHLYGFWPTSSHPVDLQLRASEPRGHWVETTPHRYALMSLYNHYVQEPLVPASGEELPLKLAFQCGYLASRFVFPARGEPVHPLGVALPWTEGDGDWSEAVVVSLSASSKTGRGFAWNVLRNREKGAEPLALLQATSAPGALRAWEDGEVTVPSKAVGYGELSGPETLKWMESFGPRRVVVLDFGARNGVLQRFVEAMKKGREGNGSSPDITVIAVGGEMKVYSDEDMEGVKASMEQLQKVQFNTSGVRERGIELEGPDNYFRSLNAAFARCKKEDGMGHFRIIWTEGVEGIEKIWQDLCEQTVKPDQAVVVQV</sequence>
<proteinExistence type="predicted"/>
<dbReference type="OrthoDB" id="192702at2759"/>
<accession>A0A8H4N229</accession>
<evidence type="ECO:0000313" key="2">
    <source>
        <dbReference type="Proteomes" id="UP000572817"/>
    </source>
</evidence>
<evidence type="ECO:0000313" key="1">
    <source>
        <dbReference type="EMBL" id="KAF4303221.1"/>
    </source>
</evidence>
<dbReference type="Pfam" id="PF11017">
    <property type="entry name" value="DUF2855"/>
    <property type="match status" value="1"/>
</dbReference>
<dbReference type="AlphaFoldDB" id="A0A8H4N229"/>
<organism evidence="1 2">
    <name type="scientific">Botryosphaeria dothidea</name>
    <dbReference type="NCBI Taxonomy" id="55169"/>
    <lineage>
        <taxon>Eukaryota</taxon>
        <taxon>Fungi</taxon>
        <taxon>Dikarya</taxon>
        <taxon>Ascomycota</taxon>
        <taxon>Pezizomycotina</taxon>
        <taxon>Dothideomycetes</taxon>
        <taxon>Dothideomycetes incertae sedis</taxon>
        <taxon>Botryosphaeriales</taxon>
        <taxon>Botryosphaeriaceae</taxon>
        <taxon>Botryosphaeria</taxon>
    </lineage>
</organism>
<gene>
    <name evidence="1" type="ORF">GTA08_BOTSDO08738</name>
</gene>
<dbReference type="Proteomes" id="UP000572817">
    <property type="component" value="Unassembled WGS sequence"/>
</dbReference>
<name>A0A8H4N229_9PEZI</name>
<dbReference type="EMBL" id="WWBZ02000062">
    <property type="protein sequence ID" value="KAF4303221.1"/>
    <property type="molecule type" value="Genomic_DNA"/>
</dbReference>
<comment type="caution">
    <text evidence="1">The sequence shown here is derived from an EMBL/GenBank/DDBJ whole genome shotgun (WGS) entry which is preliminary data.</text>
</comment>